<dbReference type="KEGG" id="cpoy:GP475_00300"/>
<dbReference type="PANTHER" id="PTHR13847">
    <property type="entry name" value="SARCOSINE DEHYDROGENASE-RELATED"/>
    <property type="match status" value="1"/>
</dbReference>
<dbReference type="InterPro" id="IPR006076">
    <property type="entry name" value="FAD-dep_OxRdtase"/>
</dbReference>
<dbReference type="Pfam" id="PF01266">
    <property type="entry name" value="DAO"/>
    <property type="match status" value="1"/>
</dbReference>
<sequence length="419" mass="45441">MTGFPHASKTATIIGAGMVGLATAWFLQERGYQVTVLDKTGPAAGSSWGNAGWLTPAKILPLADTSLWTYGPTALFNPDAALSVPPRFEPALWGFFAQFMAHATPRAWDRTMAGLVPLAQSCLDAFDEIDATIPVALQSRPTPFVAAFEKKAEAHGFLKEIDGVRRHGIPAELSEITNVDDYAPMLSDRISLAYRLDGQRFIEPGPYVIALAEAIENRGAQLRWGINVTRVRPASSANHAPTVLCESGEEIISEQVVIANGAWLPGLAREHGVRLPVKAGRGYSFSVATDTPAEHPVYLPYHRVACTPYQGRFRIAGTMEFRGPDEPLHPRRIEAIIRNTKPLMRGIDFNERYDEWVGSRPVTPDGLSLVGRTRTEGVFVAGGHGMWGIALGPATGKALAKLMETGVAPPEIAPCYPLR</sequence>
<gene>
    <name evidence="3" type="ORF">GP475_00300</name>
</gene>
<organism evidence="3 4">
    <name type="scientific">Corynebacterium poyangense</name>
    <dbReference type="NCBI Taxonomy" id="2684405"/>
    <lineage>
        <taxon>Bacteria</taxon>
        <taxon>Bacillati</taxon>
        <taxon>Actinomycetota</taxon>
        <taxon>Actinomycetes</taxon>
        <taxon>Mycobacteriales</taxon>
        <taxon>Corynebacteriaceae</taxon>
        <taxon>Corynebacterium</taxon>
    </lineage>
</organism>
<evidence type="ECO:0000259" key="2">
    <source>
        <dbReference type="Pfam" id="PF01266"/>
    </source>
</evidence>
<keyword evidence="4" id="KW-1185">Reference proteome</keyword>
<dbReference type="Gene3D" id="3.50.50.60">
    <property type="entry name" value="FAD/NAD(P)-binding domain"/>
    <property type="match status" value="2"/>
</dbReference>
<accession>A0A7H0SL15</accession>
<dbReference type="AlphaFoldDB" id="A0A7H0SL15"/>
<dbReference type="SUPFAM" id="SSF51971">
    <property type="entry name" value="Nucleotide-binding domain"/>
    <property type="match status" value="1"/>
</dbReference>
<dbReference type="GO" id="GO:0005737">
    <property type="term" value="C:cytoplasm"/>
    <property type="evidence" value="ECO:0007669"/>
    <property type="project" value="TreeGrafter"/>
</dbReference>
<feature type="domain" description="FAD dependent oxidoreductase" evidence="2">
    <location>
        <begin position="12"/>
        <end position="402"/>
    </location>
</feature>
<dbReference type="RefSeq" id="WP_187974695.1">
    <property type="nucleotide sequence ID" value="NZ_CP046884.1"/>
</dbReference>
<dbReference type="SUPFAM" id="SSF54373">
    <property type="entry name" value="FAD-linked reductases, C-terminal domain"/>
    <property type="match status" value="1"/>
</dbReference>
<dbReference type="Gene3D" id="3.30.9.10">
    <property type="entry name" value="D-Amino Acid Oxidase, subunit A, domain 2"/>
    <property type="match status" value="1"/>
</dbReference>
<evidence type="ECO:0000256" key="1">
    <source>
        <dbReference type="ARBA" id="ARBA00023002"/>
    </source>
</evidence>
<dbReference type="Proteomes" id="UP000516320">
    <property type="component" value="Chromosome"/>
</dbReference>
<dbReference type="GO" id="GO:0016491">
    <property type="term" value="F:oxidoreductase activity"/>
    <property type="evidence" value="ECO:0007669"/>
    <property type="project" value="UniProtKB-KW"/>
</dbReference>
<reference evidence="3 4" key="1">
    <citation type="submission" date="2019-12" db="EMBL/GenBank/DDBJ databases">
        <title>Corynebacterium sp. nov., isolated from feces of the Anser Albifrons in China.</title>
        <authorList>
            <person name="Liu Q."/>
        </authorList>
    </citation>
    <scope>NUCLEOTIDE SEQUENCE [LARGE SCALE GENOMIC DNA]</scope>
    <source>
        <strain evidence="3 4">4H37-19</strain>
    </source>
</reference>
<dbReference type="EMBL" id="CP046884">
    <property type="protein sequence ID" value="QNQ89240.1"/>
    <property type="molecule type" value="Genomic_DNA"/>
</dbReference>
<evidence type="ECO:0000313" key="3">
    <source>
        <dbReference type="EMBL" id="QNQ89240.1"/>
    </source>
</evidence>
<evidence type="ECO:0000313" key="4">
    <source>
        <dbReference type="Proteomes" id="UP000516320"/>
    </source>
</evidence>
<keyword evidence="1" id="KW-0560">Oxidoreductase</keyword>
<proteinExistence type="predicted"/>
<name>A0A7H0SL15_9CORY</name>
<dbReference type="InterPro" id="IPR036188">
    <property type="entry name" value="FAD/NAD-bd_sf"/>
</dbReference>
<dbReference type="PANTHER" id="PTHR13847:SF289">
    <property type="entry name" value="GLYCINE OXIDASE"/>
    <property type="match status" value="1"/>
</dbReference>
<protein>
    <submittedName>
        <fullName evidence="3">FAD-dependent oxidoreductase</fullName>
    </submittedName>
</protein>